<dbReference type="EMBL" id="VYZN01000041">
    <property type="protein sequence ID" value="KAE9531654.1"/>
    <property type="molecule type" value="Genomic_DNA"/>
</dbReference>
<sequence>MNEIAIQMGHEVIRLPPYHCKYNPIELIWAEVKAEVAKSNNTFKMTDVEKLAHAAIIDAVTQKDWEKTCTYIGMNFVLNGILIIFLSKNRTPGEFSSAATFHSSDYRIFTVPTYINVFKVVDLTQKQKKKRYLKLYHFGFMELLPGVLSTVKHSNQRIIQALQYLPSIVLASRMHQTKPFCPFYLICELKIHSINETISLKLNSLH</sequence>
<dbReference type="InterPro" id="IPR036397">
    <property type="entry name" value="RNaseH_sf"/>
</dbReference>
<accession>A0A6G0TFD7</accession>
<dbReference type="GO" id="GO:0003676">
    <property type="term" value="F:nucleic acid binding"/>
    <property type="evidence" value="ECO:0007669"/>
    <property type="project" value="InterPro"/>
</dbReference>
<dbReference type="PANTHER" id="PTHR33939">
    <property type="entry name" value="PROTEIN CBG22215"/>
    <property type="match status" value="1"/>
</dbReference>
<evidence type="ECO:0008006" key="3">
    <source>
        <dbReference type="Google" id="ProtNLM"/>
    </source>
</evidence>
<keyword evidence="2" id="KW-1185">Reference proteome</keyword>
<reference evidence="1 2" key="1">
    <citation type="submission" date="2019-08" db="EMBL/GenBank/DDBJ databases">
        <title>The genome of the soybean aphid Biotype 1, its phylome, world population structure and adaptation to the North American continent.</title>
        <authorList>
            <person name="Giordano R."/>
            <person name="Donthu R.K."/>
            <person name="Hernandez A.G."/>
            <person name="Wright C.L."/>
            <person name="Zimin A.V."/>
        </authorList>
    </citation>
    <scope>NUCLEOTIDE SEQUENCE [LARGE SCALE GENOMIC DNA]</scope>
    <source>
        <tissue evidence="1">Whole aphids</tissue>
    </source>
</reference>
<comment type="caution">
    <text evidence="1">The sequence shown here is derived from an EMBL/GenBank/DDBJ whole genome shotgun (WGS) entry which is preliminary data.</text>
</comment>
<dbReference type="AlphaFoldDB" id="A0A6G0TFD7"/>
<proteinExistence type="predicted"/>
<dbReference type="Proteomes" id="UP000475862">
    <property type="component" value="Unassembled WGS sequence"/>
</dbReference>
<dbReference type="Gene3D" id="3.30.420.10">
    <property type="entry name" value="Ribonuclease H-like superfamily/Ribonuclease H"/>
    <property type="match status" value="1"/>
</dbReference>
<dbReference type="PANTHER" id="PTHR33939:SF1">
    <property type="entry name" value="DUF4371 DOMAIN-CONTAINING PROTEIN"/>
    <property type="match status" value="1"/>
</dbReference>
<protein>
    <recommendedName>
        <fullName evidence="3">Tc1-like transposase DDE domain-containing protein</fullName>
    </recommendedName>
</protein>
<evidence type="ECO:0000313" key="2">
    <source>
        <dbReference type="Proteomes" id="UP000475862"/>
    </source>
</evidence>
<organism evidence="1 2">
    <name type="scientific">Aphis glycines</name>
    <name type="common">Soybean aphid</name>
    <dbReference type="NCBI Taxonomy" id="307491"/>
    <lineage>
        <taxon>Eukaryota</taxon>
        <taxon>Metazoa</taxon>
        <taxon>Ecdysozoa</taxon>
        <taxon>Arthropoda</taxon>
        <taxon>Hexapoda</taxon>
        <taxon>Insecta</taxon>
        <taxon>Pterygota</taxon>
        <taxon>Neoptera</taxon>
        <taxon>Paraneoptera</taxon>
        <taxon>Hemiptera</taxon>
        <taxon>Sternorrhyncha</taxon>
        <taxon>Aphidomorpha</taxon>
        <taxon>Aphidoidea</taxon>
        <taxon>Aphididae</taxon>
        <taxon>Aphidini</taxon>
        <taxon>Aphis</taxon>
        <taxon>Aphis</taxon>
    </lineage>
</organism>
<evidence type="ECO:0000313" key="1">
    <source>
        <dbReference type="EMBL" id="KAE9531654.1"/>
    </source>
</evidence>
<gene>
    <name evidence="1" type="ORF">AGLY_010860</name>
</gene>
<name>A0A6G0TFD7_APHGL</name>
<dbReference type="OrthoDB" id="7460492at2759"/>